<evidence type="ECO:0000256" key="11">
    <source>
        <dbReference type="PIRSR" id="PIRSR006268-2"/>
    </source>
</evidence>
<dbReference type="PANTHER" id="PTHR30040">
    <property type="entry name" value="THIAMINE BIOSYNTHESIS LIPOPROTEIN APBE"/>
    <property type="match status" value="1"/>
</dbReference>
<dbReference type="AlphaFoldDB" id="I0HQH7"/>
<dbReference type="InterPro" id="IPR024932">
    <property type="entry name" value="ApbE"/>
</dbReference>
<comment type="catalytic activity">
    <reaction evidence="9 10">
        <text>L-threonyl-[protein] + FAD = FMN-L-threonyl-[protein] + AMP + H(+)</text>
        <dbReference type="Rhea" id="RHEA:36847"/>
        <dbReference type="Rhea" id="RHEA-COMP:11060"/>
        <dbReference type="Rhea" id="RHEA-COMP:11061"/>
        <dbReference type="ChEBI" id="CHEBI:15378"/>
        <dbReference type="ChEBI" id="CHEBI:30013"/>
        <dbReference type="ChEBI" id="CHEBI:57692"/>
        <dbReference type="ChEBI" id="CHEBI:74257"/>
        <dbReference type="ChEBI" id="CHEBI:456215"/>
        <dbReference type="EC" id="2.7.1.180"/>
    </reaction>
</comment>
<dbReference type="EC" id="2.7.1.180" evidence="1 10"/>
<evidence type="ECO:0000256" key="9">
    <source>
        <dbReference type="ARBA" id="ARBA00048540"/>
    </source>
</evidence>
<dbReference type="Gene3D" id="3.10.520.10">
    <property type="entry name" value="ApbE-like domains"/>
    <property type="match status" value="1"/>
</dbReference>
<dbReference type="PROSITE" id="PS51318">
    <property type="entry name" value="TAT"/>
    <property type="match status" value="1"/>
</dbReference>
<dbReference type="SUPFAM" id="SSF143631">
    <property type="entry name" value="ApbE-like"/>
    <property type="match status" value="1"/>
</dbReference>
<accession>I0HQH7</accession>
<gene>
    <name evidence="13" type="primary">nosX</name>
    <name evidence="13" type="ordered locus">RGE_19230</name>
</gene>
<evidence type="ECO:0000256" key="5">
    <source>
        <dbReference type="ARBA" id="ARBA00022723"/>
    </source>
</evidence>
<keyword evidence="3 10" id="KW-0285">Flavoprotein</keyword>
<dbReference type="Proteomes" id="UP000007883">
    <property type="component" value="Chromosome"/>
</dbReference>
<keyword evidence="4 10" id="KW-0808">Transferase</keyword>
<protein>
    <recommendedName>
        <fullName evidence="2 10">FAD:protein FMN transferase</fullName>
        <ecNumber evidence="1 10">2.7.1.180</ecNumber>
    </recommendedName>
    <alternativeName>
        <fullName evidence="8 10">Flavin transferase</fullName>
    </alternativeName>
</protein>
<evidence type="ECO:0000256" key="7">
    <source>
        <dbReference type="ARBA" id="ARBA00022842"/>
    </source>
</evidence>
<dbReference type="STRING" id="983917.RGE_19230"/>
<dbReference type="Pfam" id="PF02424">
    <property type="entry name" value="ApbE"/>
    <property type="match status" value="1"/>
</dbReference>
<evidence type="ECO:0000313" key="13">
    <source>
        <dbReference type="EMBL" id="BAL95264.1"/>
    </source>
</evidence>
<evidence type="ECO:0000256" key="3">
    <source>
        <dbReference type="ARBA" id="ARBA00022630"/>
    </source>
</evidence>
<dbReference type="HOGENOM" id="CLU_044403_1_2_4"/>
<evidence type="ECO:0000256" key="1">
    <source>
        <dbReference type="ARBA" id="ARBA00011955"/>
    </source>
</evidence>
<evidence type="ECO:0000313" key="14">
    <source>
        <dbReference type="Proteomes" id="UP000007883"/>
    </source>
</evidence>
<dbReference type="PIRSF" id="PIRSF006268">
    <property type="entry name" value="ApbE"/>
    <property type="match status" value="1"/>
</dbReference>
<reference evidence="13 14" key="1">
    <citation type="journal article" date="2012" name="J. Bacteriol.">
        <title>Complete genome sequence of phototrophic betaproteobacterium Rubrivivax gelatinosus IL144.</title>
        <authorList>
            <person name="Nagashima S."/>
            <person name="Kamimura A."/>
            <person name="Shimizu T."/>
            <person name="Nakamura-isaki S."/>
            <person name="Aono E."/>
            <person name="Sakamoto K."/>
            <person name="Ichikawa N."/>
            <person name="Nakazawa H."/>
            <person name="Sekine M."/>
            <person name="Yamazaki S."/>
            <person name="Fujita N."/>
            <person name="Shimada K."/>
            <person name="Hanada S."/>
            <person name="Nagashima K.V.P."/>
        </authorList>
    </citation>
    <scope>NUCLEOTIDE SEQUENCE [LARGE SCALE GENOMIC DNA]</scope>
    <source>
        <strain evidence="14">NBRC 100245 / IL144</strain>
    </source>
</reference>
<keyword evidence="7 10" id="KW-0460">Magnesium</keyword>
<comment type="cofactor">
    <cofactor evidence="11">
        <name>Mg(2+)</name>
        <dbReference type="ChEBI" id="CHEBI:18420"/>
    </cofactor>
    <cofactor evidence="11">
        <name>Mn(2+)</name>
        <dbReference type="ChEBI" id="CHEBI:29035"/>
    </cofactor>
    <text evidence="11">Magnesium. Can also use manganese.</text>
</comment>
<dbReference type="KEGG" id="rge:RGE_19230"/>
<comment type="similarity">
    <text evidence="10">Belongs to the ApbE family.</text>
</comment>
<sequence>MLRHPTRRRLLLGGGLVMAAPLASQAMPAAAAGHESRVLMGTRIDLTVVDADPARRAAALAAAWRRMEADAARWSRFRGDGALARLAAAAGARALSVDPDTAELLRGARRCAEATDGCFDPTVGAYEDWHFGDGAEARVPAAARLAAQRRRVGFEHLEIERDAPRARLARSGMRLDLGGFAKLPVLAGGLQALQQAGVRRAMVNGGGDVLCLGQGRDPAWRIGVRDPAEPSRLRGVVALRSGVVASSGDYERFFIDAQGRRQHHILDPRSGWPTRGLHGVTLVAEQVETVNGLGAATMVGGVRRAQSWLAARPGVDALTVGDDGAWFAGRMAERLAAL</sequence>
<evidence type="ECO:0000256" key="6">
    <source>
        <dbReference type="ARBA" id="ARBA00022827"/>
    </source>
</evidence>
<keyword evidence="6 10" id="KW-0274">FAD</keyword>
<dbReference type="GO" id="GO:0016740">
    <property type="term" value="F:transferase activity"/>
    <property type="evidence" value="ECO:0007669"/>
    <property type="project" value="UniProtKB-UniRule"/>
</dbReference>
<dbReference type="PANTHER" id="PTHR30040:SF2">
    <property type="entry name" value="FAD:PROTEIN FMN TRANSFERASE"/>
    <property type="match status" value="1"/>
</dbReference>
<dbReference type="InterPro" id="IPR006311">
    <property type="entry name" value="TAT_signal"/>
</dbReference>
<keyword evidence="14" id="KW-1185">Reference proteome</keyword>
<feature type="chain" id="PRO_5039955124" description="FAD:protein FMN transferase" evidence="12">
    <location>
        <begin position="27"/>
        <end position="338"/>
    </location>
</feature>
<proteinExistence type="inferred from homology"/>
<dbReference type="EMBL" id="AP012320">
    <property type="protein sequence ID" value="BAL95264.1"/>
    <property type="molecule type" value="Genomic_DNA"/>
</dbReference>
<name>I0HQH7_RUBGI</name>
<dbReference type="RefSeq" id="WP_014428127.1">
    <property type="nucleotide sequence ID" value="NC_017075.1"/>
</dbReference>
<dbReference type="InterPro" id="IPR003374">
    <property type="entry name" value="ApbE-like_sf"/>
</dbReference>
<dbReference type="GO" id="GO:0046872">
    <property type="term" value="F:metal ion binding"/>
    <property type="evidence" value="ECO:0007669"/>
    <property type="project" value="UniProtKB-UniRule"/>
</dbReference>
<evidence type="ECO:0000256" key="4">
    <source>
        <dbReference type="ARBA" id="ARBA00022679"/>
    </source>
</evidence>
<evidence type="ECO:0000256" key="2">
    <source>
        <dbReference type="ARBA" id="ARBA00016337"/>
    </source>
</evidence>
<dbReference type="PATRIC" id="fig|983917.3.peg.1856"/>
<feature type="signal peptide" evidence="12">
    <location>
        <begin position="1"/>
        <end position="26"/>
    </location>
</feature>
<evidence type="ECO:0000256" key="8">
    <source>
        <dbReference type="ARBA" id="ARBA00031306"/>
    </source>
</evidence>
<keyword evidence="12" id="KW-0732">Signal</keyword>
<keyword evidence="5 10" id="KW-0479">Metal-binding</keyword>
<evidence type="ECO:0000256" key="10">
    <source>
        <dbReference type="PIRNR" id="PIRNR006268"/>
    </source>
</evidence>
<dbReference type="eggNOG" id="COG1477">
    <property type="taxonomic scope" value="Bacteria"/>
</dbReference>
<feature type="binding site" evidence="11">
    <location>
        <position position="179"/>
    </location>
    <ligand>
        <name>Mg(2+)</name>
        <dbReference type="ChEBI" id="CHEBI:18420"/>
    </ligand>
</feature>
<evidence type="ECO:0000256" key="12">
    <source>
        <dbReference type="SAM" id="SignalP"/>
    </source>
</evidence>
<organism evidence="13 14">
    <name type="scientific">Rubrivivax gelatinosus (strain NBRC 100245 / IL144)</name>
    <dbReference type="NCBI Taxonomy" id="983917"/>
    <lineage>
        <taxon>Bacteria</taxon>
        <taxon>Pseudomonadati</taxon>
        <taxon>Pseudomonadota</taxon>
        <taxon>Betaproteobacteria</taxon>
        <taxon>Burkholderiales</taxon>
        <taxon>Sphaerotilaceae</taxon>
        <taxon>Rubrivivax</taxon>
    </lineage>
</organism>